<name>A0A8S1JYR4_PARPR</name>
<dbReference type="AlphaFoldDB" id="A0A8S1JYR4"/>
<keyword evidence="2" id="KW-1185">Reference proteome</keyword>
<organism evidence="1 2">
    <name type="scientific">Paramecium primaurelia</name>
    <dbReference type="NCBI Taxonomy" id="5886"/>
    <lineage>
        <taxon>Eukaryota</taxon>
        <taxon>Sar</taxon>
        <taxon>Alveolata</taxon>
        <taxon>Ciliophora</taxon>
        <taxon>Intramacronucleata</taxon>
        <taxon>Oligohymenophorea</taxon>
        <taxon>Peniculida</taxon>
        <taxon>Parameciidae</taxon>
        <taxon>Paramecium</taxon>
    </lineage>
</organism>
<dbReference type="OMA" id="QTEYSAK"/>
<evidence type="ECO:0000313" key="2">
    <source>
        <dbReference type="Proteomes" id="UP000688137"/>
    </source>
</evidence>
<comment type="caution">
    <text evidence="1">The sequence shown here is derived from an EMBL/GenBank/DDBJ whole genome shotgun (WGS) entry which is preliminary data.</text>
</comment>
<proteinExistence type="predicted"/>
<dbReference type="Proteomes" id="UP000688137">
    <property type="component" value="Unassembled WGS sequence"/>
</dbReference>
<sequence length="70" mass="8323">MNQSTQYTKSKFEFDEIVQQIESDSPLQTVYRKNSFAIKNLNLYETPEEEMEQTEYSAKSLQENQYTSQI</sequence>
<gene>
    <name evidence="1" type="ORF">PPRIM_AZ9-3.1.T0120103</name>
</gene>
<accession>A0A8S1JYR4</accession>
<protein>
    <submittedName>
        <fullName evidence="1">Uncharacterized protein</fullName>
    </submittedName>
</protein>
<reference evidence="1" key="1">
    <citation type="submission" date="2021-01" db="EMBL/GenBank/DDBJ databases">
        <authorList>
            <consortium name="Genoscope - CEA"/>
            <person name="William W."/>
        </authorList>
    </citation>
    <scope>NUCLEOTIDE SEQUENCE</scope>
</reference>
<dbReference type="EMBL" id="CAJJDM010000009">
    <property type="protein sequence ID" value="CAD8047793.1"/>
    <property type="molecule type" value="Genomic_DNA"/>
</dbReference>
<evidence type="ECO:0000313" key="1">
    <source>
        <dbReference type="EMBL" id="CAD8047793.1"/>
    </source>
</evidence>